<dbReference type="SUPFAM" id="SSF141571">
    <property type="entry name" value="Pentapeptide repeat-like"/>
    <property type="match status" value="1"/>
</dbReference>
<feature type="region of interest" description="Disordered" evidence="1">
    <location>
        <begin position="428"/>
        <end position="469"/>
    </location>
</feature>
<dbReference type="RefSeq" id="WP_143013098.1">
    <property type="nucleotide sequence ID" value="NZ_FNFM01000009.1"/>
</dbReference>
<feature type="region of interest" description="Disordered" evidence="1">
    <location>
        <begin position="235"/>
        <end position="259"/>
    </location>
</feature>
<name>A0A1G9CRH5_ACTMZ</name>
<proteinExistence type="predicted"/>
<dbReference type="InterPro" id="IPR001646">
    <property type="entry name" value="5peptide_repeat"/>
</dbReference>
<feature type="transmembrane region" description="Helical" evidence="2">
    <location>
        <begin position="51"/>
        <end position="75"/>
    </location>
</feature>
<evidence type="ECO:0000313" key="3">
    <source>
        <dbReference type="EMBL" id="SDK54024.1"/>
    </source>
</evidence>
<keyword evidence="2" id="KW-1133">Transmembrane helix</keyword>
<gene>
    <name evidence="3" type="ORF">SAMN04487820_10943</name>
</gene>
<feature type="transmembrane region" description="Helical" evidence="2">
    <location>
        <begin position="96"/>
        <end position="116"/>
    </location>
</feature>
<dbReference type="EMBL" id="FNFM01000009">
    <property type="protein sequence ID" value="SDK54024.1"/>
    <property type="molecule type" value="Genomic_DNA"/>
</dbReference>
<feature type="transmembrane region" description="Helical" evidence="2">
    <location>
        <begin position="12"/>
        <end position="31"/>
    </location>
</feature>
<reference evidence="4" key="1">
    <citation type="submission" date="2016-10" db="EMBL/GenBank/DDBJ databases">
        <authorList>
            <person name="Varghese N."/>
            <person name="Submissions S."/>
        </authorList>
    </citation>
    <scope>NUCLEOTIDE SEQUENCE [LARGE SCALE GENOMIC DNA]</scope>
    <source>
        <strain evidence="4">DSM 45460</strain>
    </source>
</reference>
<dbReference type="AlphaFoldDB" id="A0A1G9CRH5"/>
<evidence type="ECO:0000256" key="2">
    <source>
        <dbReference type="SAM" id="Phobius"/>
    </source>
</evidence>
<keyword evidence="2" id="KW-0812">Transmembrane</keyword>
<keyword evidence="2" id="KW-0472">Membrane</keyword>
<feature type="compositionally biased region" description="Basic and acidic residues" evidence="1">
    <location>
        <begin position="238"/>
        <end position="256"/>
    </location>
</feature>
<evidence type="ECO:0000313" key="4">
    <source>
        <dbReference type="Proteomes" id="UP000199213"/>
    </source>
</evidence>
<dbReference type="Pfam" id="PF13576">
    <property type="entry name" value="Pentapeptide_3"/>
    <property type="match status" value="1"/>
</dbReference>
<feature type="transmembrane region" description="Helical" evidence="2">
    <location>
        <begin position="136"/>
        <end position="155"/>
    </location>
</feature>
<keyword evidence="4" id="KW-1185">Reference proteome</keyword>
<sequence>MTRRAWRWLRDSTWALLAVVVLLAGGVLTWLPIPWATLANRLGHSLAIWGIFRGPGLATLLGTVLLAMIVVARMLTWRRQRHSAEKRRPAVRPLRWWWVVLIALVIAGVVALALWWLMGLAEHSLPKDEPKARIDAVRTALTLGAGLVGVVALVLTSRKQWLAEHTQRHTESDAAEQRATELYTAAAEQLASDKAPVRLAGLYALSRLGQNNPTYRQTIVDLWCAYLRMPYAPPGLKQHQENTSERSITDTTRQDDDNQPLLLDLAPTLAEAAGLSLDGAEQHQQEGQVRLTAQRLLAHHQSPHWDEHGQPTNRAFWGGEHGTGMELDLTGATLGRWNFRNCSVRTANFTETHFYGLTDFRKSRFHGGVIFLGAQFHNIADFGGSEFHHHTDFAGMQFHDHAFGEVWVRLDHDTPVASMYPKGWTVRETNSGDGHEGRWGKLVPVDDTTPDDAEGTGSPESDEQTQTNE</sequence>
<evidence type="ECO:0000256" key="1">
    <source>
        <dbReference type="SAM" id="MobiDB-lite"/>
    </source>
</evidence>
<dbReference type="Gene3D" id="2.160.20.80">
    <property type="entry name" value="E3 ubiquitin-protein ligase SopA"/>
    <property type="match status" value="1"/>
</dbReference>
<organism evidence="3 4">
    <name type="scientific">Actinopolyspora mzabensis</name>
    <dbReference type="NCBI Taxonomy" id="995066"/>
    <lineage>
        <taxon>Bacteria</taxon>
        <taxon>Bacillati</taxon>
        <taxon>Actinomycetota</taxon>
        <taxon>Actinomycetes</taxon>
        <taxon>Actinopolysporales</taxon>
        <taxon>Actinopolysporaceae</taxon>
        <taxon>Actinopolyspora</taxon>
    </lineage>
</organism>
<protein>
    <submittedName>
        <fullName evidence="3">Pentapeptide repeat-containing protein</fullName>
    </submittedName>
</protein>
<accession>A0A1G9CRH5</accession>
<dbReference type="Proteomes" id="UP000199213">
    <property type="component" value="Unassembled WGS sequence"/>
</dbReference>
<dbReference type="OrthoDB" id="8440251at2"/>